<feature type="modified residue" description="4-aspartylphosphate" evidence="3">
    <location>
        <position position="59"/>
    </location>
</feature>
<feature type="domain" description="Response regulatory" evidence="6">
    <location>
        <begin position="10"/>
        <end position="124"/>
    </location>
</feature>
<evidence type="ECO:0000256" key="1">
    <source>
        <dbReference type="ARBA" id="ARBA00022741"/>
    </source>
</evidence>
<dbReference type="EMBL" id="AWXU01000017">
    <property type="protein sequence ID" value="KFN50672.1"/>
    <property type="molecule type" value="Genomic_DNA"/>
</dbReference>
<evidence type="ECO:0000256" key="3">
    <source>
        <dbReference type="PROSITE-ProRule" id="PRU00169"/>
    </source>
</evidence>
<feature type="domain" description="Sigma-54 factor interaction" evidence="5">
    <location>
        <begin position="147"/>
        <end position="282"/>
    </location>
</feature>
<dbReference type="SMART" id="SM00448">
    <property type="entry name" value="REC"/>
    <property type="match status" value="1"/>
</dbReference>
<keyword evidence="3" id="KW-0597">Phosphoprotein</keyword>
<comment type="caution">
    <text evidence="7">The sequence shown here is derived from an EMBL/GenBank/DDBJ whole genome shotgun (WGS) entry which is preliminary data.</text>
</comment>
<keyword evidence="1" id="KW-0547">Nucleotide-binding</keyword>
<dbReference type="PROSITE" id="PS00675">
    <property type="entry name" value="SIGMA54_INTERACT_1"/>
    <property type="match status" value="1"/>
</dbReference>
<dbReference type="AlphaFoldDB" id="A0A091BGK1"/>
<dbReference type="STRING" id="1121013.GCA_000426365_02176"/>
<dbReference type="InterPro" id="IPR001789">
    <property type="entry name" value="Sig_transdc_resp-reg_receiver"/>
</dbReference>
<evidence type="ECO:0000313" key="8">
    <source>
        <dbReference type="Proteomes" id="UP000029391"/>
    </source>
</evidence>
<dbReference type="RefSeq" id="WP_051239900.1">
    <property type="nucleotide sequence ID" value="NZ_AUFF01000006.1"/>
</dbReference>
<feature type="region of interest" description="Disordered" evidence="4">
    <location>
        <begin position="271"/>
        <end position="301"/>
    </location>
</feature>
<evidence type="ECO:0000256" key="2">
    <source>
        <dbReference type="ARBA" id="ARBA00022840"/>
    </source>
</evidence>
<dbReference type="CDD" id="cd00009">
    <property type="entry name" value="AAA"/>
    <property type="match status" value="1"/>
</dbReference>
<name>A0A091BGK1_9GAMM</name>
<accession>A0A091BGK1</accession>
<dbReference type="Gene3D" id="3.40.50.300">
    <property type="entry name" value="P-loop containing nucleotide triphosphate hydrolases"/>
    <property type="match status" value="1"/>
</dbReference>
<dbReference type="InterPro" id="IPR025662">
    <property type="entry name" value="Sigma_54_int_dom_ATP-bd_1"/>
</dbReference>
<keyword evidence="8" id="KW-1185">Reference proteome</keyword>
<dbReference type="Pfam" id="PF00072">
    <property type="entry name" value="Response_reg"/>
    <property type="match status" value="1"/>
</dbReference>
<feature type="compositionally biased region" description="Low complexity" evidence="4">
    <location>
        <begin position="290"/>
        <end position="301"/>
    </location>
</feature>
<dbReference type="PROSITE" id="PS00676">
    <property type="entry name" value="SIGMA54_INTERACT_2"/>
    <property type="match status" value="1"/>
</dbReference>
<dbReference type="InterPro" id="IPR027417">
    <property type="entry name" value="P-loop_NTPase"/>
</dbReference>
<dbReference type="CDD" id="cd00156">
    <property type="entry name" value="REC"/>
    <property type="match status" value="1"/>
</dbReference>
<dbReference type="PROSITE" id="PS50110">
    <property type="entry name" value="RESPONSE_REGULATORY"/>
    <property type="match status" value="1"/>
</dbReference>
<reference evidence="7 8" key="1">
    <citation type="submission" date="2013-09" db="EMBL/GenBank/DDBJ databases">
        <title>Genome sequencing of Arenimonas composti.</title>
        <authorList>
            <person name="Chen F."/>
            <person name="Wang G."/>
        </authorList>
    </citation>
    <scope>NUCLEOTIDE SEQUENCE [LARGE SCALE GENOMIC DNA]</scope>
    <source>
        <strain evidence="7 8">TR7-09</strain>
    </source>
</reference>
<evidence type="ECO:0000259" key="6">
    <source>
        <dbReference type="PROSITE" id="PS50110"/>
    </source>
</evidence>
<evidence type="ECO:0000313" key="7">
    <source>
        <dbReference type="EMBL" id="KFN50672.1"/>
    </source>
</evidence>
<dbReference type="PROSITE" id="PS50045">
    <property type="entry name" value="SIGMA54_INTERACT_4"/>
    <property type="match status" value="1"/>
</dbReference>
<sequence>MSVPRPVAGRILAIDDDRDLLDNLRRALEAAGHRVTVADSLGEGLAKAASLPFDVCLLDRGLGLDSGLSALPRLRELAPRLRVVMLTAHAVVEDAVAALAAGVDDYLIKPCPPAQLQLAVARQLEARRLLDRIATLEAERDDEQPAIDSVEPAMAALLDAARRVAATDANVLLLGESGTGKGLLARSIHAWSRRAAAPLATVNCPALPPDLLESELFGHARGAFTGAAASTPGRVGAADGGSLFLDEIGELPLSLQAKLLRFIEDREYERVGDPTTRRADVRPTSRRWSPRAASAPTSTTA</sequence>
<evidence type="ECO:0000259" key="5">
    <source>
        <dbReference type="PROSITE" id="PS50045"/>
    </source>
</evidence>
<dbReference type="PANTHER" id="PTHR32071">
    <property type="entry name" value="TRANSCRIPTIONAL REGULATORY PROTEIN"/>
    <property type="match status" value="1"/>
</dbReference>
<dbReference type="SUPFAM" id="SSF52172">
    <property type="entry name" value="CheY-like"/>
    <property type="match status" value="1"/>
</dbReference>
<feature type="compositionally biased region" description="Basic and acidic residues" evidence="4">
    <location>
        <begin position="271"/>
        <end position="283"/>
    </location>
</feature>
<dbReference type="GO" id="GO:0005524">
    <property type="term" value="F:ATP binding"/>
    <property type="evidence" value="ECO:0007669"/>
    <property type="project" value="UniProtKB-KW"/>
</dbReference>
<dbReference type="eggNOG" id="COG2204">
    <property type="taxonomic scope" value="Bacteria"/>
</dbReference>
<dbReference type="Proteomes" id="UP000029391">
    <property type="component" value="Unassembled WGS sequence"/>
</dbReference>
<dbReference type="GO" id="GO:0006355">
    <property type="term" value="P:regulation of DNA-templated transcription"/>
    <property type="evidence" value="ECO:0007669"/>
    <property type="project" value="InterPro"/>
</dbReference>
<dbReference type="OrthoDB" id="9804019at2"/>
<dbReference type="Gene3D" id="3.40.50.2300">
    <property type="match status" value="1"/>
</dbReference>
<keyword evidence="2" id="KW-0067">ATP-binding</keyword>
<dbReference type="InterPro" id="IPR002078">
    <property type="entry name" value="Sigma_54_int"/>
</dbReference>
<dbReference type="GO" id="GO:0000160">
    <property type="term" value="P:phosphorelay signal transduction system"/>
    <property type="evidence" value="ECO:0007669"/>
    <property type="project" value="InterPro"/>
</dbReference>
<evidence type="ECO:0000256" key="4">
    <source>
        <dbReference type="SAM" id="MobiDB-lite"/>
    </source>
</evidence>
<dbReference type="InterPro" id="IPR011006">
    <property type="entry name" value="CheY-like_superfamily"/>
</dbReference>
<dbReference type="SUPFAM" id="SSF52540">
    <property type="entry name" value="P-loop containing nucleoside triphosphate hydrolases"/>
    <property type="match status" value="1"/>
</dbReference>
<dbReference type="Pfam" id="PF00158">
    <property type="entry name" value="Sigma54_activat"/>
    <property type="match status" value="1"/>
</dbReference>
<dbReference type="PANTHER" id="PTHR32071:SF113">
    <property type="entry name" value="ALGINATE BIOSYNTHESIS TRANSCRIPTIONAL REGULATORY PROTEIN ALGB"/>
    <property type="match status" value="1"/>
</dbReference>
<protein>
    <recommendedName>
        <fullName evidence="9">Response regulatory domain-containing protein</fullName>
    </recommendedName>
</protein>
<dbReference type="InterPro" id="IPR025943">
    <property type="entry name" value="Sigma_54_int_dom_ATP-bd_2"/>
</dbReference>
<evidence type="ECO:0008006" key="9">
    <source>
        <dbReference type="Google" id="ProtNLM"/>
    </source>
</evidence>
<organism evidence="7 8">
    <name type="scientific">Arenimonas composti TR7-09 = DSM 18010</name>
    <dbReference type="NCBI Taxonomy" id="1121013"/>
    <lineage>
        <taxon>Bacteria</taxon>
        <taxon>Pseudomonadati</taxon>
        <taxon>Pseudomonadota</taxon>
        <taxon>Gammaproteobacteria</taxon>
        <taxon>Lysobacterales</taxon>
        <taxon>Lysobacteraceae</taxon>
        <taxon>Arenimonas</taxon>
    </lineage>
</organism>
<gene>
    <name evidence="7" type="ORF">P873_05790</name>
</gene>
<proteinExistence type="predicted"/>